<dbReference type="GO" id="GO:0080120">
    <property type="term" value="P:CAAX-box protein maturation"/>
    <property type="evidence" value="ECO:0007669"/>
    <property type="project" value="UniProtKB-ARBA"/>
</dbReference>
<dbReference type="OrthoDB" id="6637383at2"/>
<dbReference type="RefSeq" id="WP_009600280.1">
    <property type="nucleotide sequence ID" value="NZ_AEIU01000052.1"/>
</dbReference>
<proteinExistence type="predicted"/>
<keyword evidence="1" id="KW-1133">Transmembrane helix</keyword>
<feature type="transmembrane region" description="Helical" evidence="1">
    <location>
        <begin position="47"/>
        <end position="68"/>
    </location>
</feature>
<evidence type="ECO:0000313" key="3">
    <source>
        <dbReference type="EMBL" id="EFP97671.1"/>
    </source>
</evidence>
<name>E3BH34_9VIBR</name>
<evidence type="ECO:0000256" key="1">
    <source>
        <dbReference type="SAM" id="Phobius"/>
    </source>
</evidence>
<keyword evidence="1" id="KW-0812">Transmembrane</keyword>
<feature type="transmembrane region" description="Helical" evidence="1">
    <location>
        <begin position="181"/>
        <end position="197"/>
    </location>
</feature>
<evidence type="ECO:0000313" key="4">
    <source>
        <dbReference type="Proteomes" id="UP000002943"/>
    </source>
</evidence>
<evidence type="ECO:0000259" key="2">
    <source>
        <dbReference type="Pfam" id="PF02517"/>
    </source>
</evidence>
<protein>
    <recommendedName>
        <fullName evidence="2">CAAX prenyl protease 2/Lysostaphin resistance protein A-like domain-containing protein</fullName>
    </recommendedName>
</protein>
<dbReference type="AlphaFoldDB" id="E3BH34"/>
<sequence length="239" mass="27595">MKYLSSSSPKIMDGAYFMIQITLFFVISIASFFFVKIEKNKGKQFSFYSFFVISFGFLSFLLFFNIAYESVCFYFFNDHFKLLYSELTTVIPTSDGDVDWVSLGESILLFCVLVPICEEVFFRRVIFQLLIINHGFLLSSVVSSVIFGLYHNVFLIPFLASIGLSFIYQKFGLVGSIATHAIYNLLFLLVHLVYFKIHDYHLTMASELNTKTVVPMIVSVLLLSLCLVLYRRHPLKRKL</sequence>
<feature type="transmembrane region" description="Helical" evidence="1">
    <location>
        <begin position="15"/>
        <end position="35"/>
    </location>
</feature>
<organism evidence="3 4">
    <name type="scientific">Vibrio caribbeanicus ATCC BAA-2122</name>
    <dbReference type="NCBI Taxonomy" id="796620"/>
    <lineage>
        <taxon>Bacteria</taxon>
        <taxon>Pseudomonadati</taxon>
        <taxon>Pseudomonadota</taxon>
        <taxon>Gammaproteobacteria</taxon>
        <taxon>Vibrionales</taxon>
        <taxon>Vibrionaceae</taxon>
        <taxon>Vibrio</taxon>
    </lineage>
</organism>
<dbReference type="InterPro" id="IPR003675">
    <property type="entry name" value="Rce1/LyrA-like_dom"/>
</dbReference>
<dbReference type="Proteomes" id="UP000002943">
    <property type="component" value="Unassembled WGS sequence"/>
</dbReference>
<reference evidence="3 4" key="1">
    <citation type="journal article" date="2012" name="Int. J. Syst. Evol. Microbiol.">
        <title>Vibrio caribbeanicus sp. nov., isolated from the marine sponge Scleritoderma cyanea.</title>
        <authorList>
            <person name="Hoffmann M."/>
            <person name="Monday S.R."/>
            <person name="Allard M.W."/>
            <person name="Strain E.A."/>
            <person name="Whittaker P."/>
            <person name="Naum M."/>
            <person name="McCarthy P.J."/>
            <person name="Lopez J.V."/>
            <person name="Fischer M."/>
            <person name="Brown E.W."/>
        </authorList>
    </citation>
    <scope>NUCLEOTIDE SEQUENCE [LARGE SCALE GENOMIC DNA]</scope>
    <source>
        <strain evidence="3 4">ATCC BAA-2122</strain>
    </source>
</reference>
<dbReference type="EMBL" id="AEIU01000052">
    <property type="protein sequence ID" value="EFP97671.1"/>
    <property type="molecule type" value="Genomic_DNA"/>
</dbReference>
<keyword evidence="1" id="KW-0472">Membrane</keyword>
<dbReference type="GO" id="GO:0004175">
    <property type="term" value="F:endopeptidase activity"/>
    <property type="evidence" value="ECO:0007669"/>
    <property type="project" value="UniProtKB-ARBA"/>
</dbReference>
<dbReference type="Pfam" id="PF02517">
    <property type="entry name" value="Rce1-like"/>
    <property type="match status" value="1"/>
</dbReference>
<comment type="caution">
    <text evidence="3">The sequence shown here is derived from an EMBL/GenBank/DDBJ whole genome shotgun (WGS) entry which is preliminary data.</text>
</comment>
<accession>E3BH34</accession>
<feature type="transmembrane region" description="Helical" evidence="1">
    <location>
        <begin position="153"/>
        <end position="169"/>
    </location>
</feature>
<dbReference type="STRING" id="796620.VIBC2010_00400"/>
<gene>
    <name evidence="3" type="ORF">VIBC2010_00400</name>
</gene>
<keyword evidence="4" id="KW-1185">Reference proteome</keyword>
<feature type="domain" description="CAAX prenyl protease 2/Lysostaphin resistance protein A-like" evidence="2">
    <location>
        <begin position="107"/>
        <end position="186"/>
    </location>
</feature>
<feature type="transmembrane region" description="Helical" evidence="1">
    <location>
        <begin position="212"/>
        <end position="230"/>
    </location>
</feature>